<organism evidence="1 2">
    <name type="scientific">Cinchona calisaya</name>
    <dbReference type="NCBI Taxonomy" id="153742"/>
    <lineage>
        <taxon>Eukaryota</taxon>
        <taxon>Viridiplantae</taxon>
        <taxon>Streptophyta</taxon>
        <taxon>Embryophyta</taxon>
        <taxon>Tracheophyta</taxon>
        <taxon>Spermatophyta</taxon>
        <taxon>Magnoliopsida</taxon>
        <taxon>eudicotyledons</taxon>
        <taxon>Gunneridae</taxon>
        <taxon>Pentapetalae</taxon>
        <taxon>asterids</taxon>
        <taxon>lamiids</taxon>
        <taxon>Gentianales</taxon>
        <taxon>Rubiaceae</taxon>
        <taxon>Cinchonoideae</taxon>
        <taxon>Cinchoneae</taxon>
        <taxon>Cinchona</taxon>
    </lineage>
</organism>
<protein>
    <submittedName>
        <fullName evidence="1">Uncharacterized protein</fullName>
    </submittedName>
</protein>
<comment type="caution">
    <text evidence="1">The sequence shown here is derived from an EMBL/GenBank/DDBJ whole genome shotgun (WGS) entry which is preliminary data.</text>
</comment>
<gene>
    <name evidence="1" type="ORF">ACH5RR_002932</name>
</gene>
<dbReference type="EMBL" id="JBJUIK010000002">
    <property type="protein sequence ID" value="KAL3534471.1"/>
    <property type="molecule type" value="Genomic_DNA"/>
</dbReference>
<evidence type="ECO:0000313" key="1">
    <source>
        <dbReference type="EMBL" id="KAL3534471.1"/>
    </source>
</evidence>
<name>A0ABD3ATR0_9GENT</name>
<proteinExistence type="predicted"/>
<dbReference type="Proteomes" id="UP001630127">
    <property type="component" value="Unassembled WGS sequence"/>
</dbReference>
<evidence type="ECO:0000313" key="2">
    <source>
        <dbReference type="Proteomes" id="UP001630127"/>
    </source>
</evidence>
<sequence length="137" mass="15893">MMIRIRGLENPGMMNEEDKIGMIKLLISFWSRYARFVSEWYTEDQELQFRLKNTDELVQMVIHGNEELVVSNLNILKSLAGEILDIEDLRLDADADDIAITSPSSVFAGEVLQMVMTMILPPWMRRFWNSSIFSFAN</sequence>
<accession>A0ABD3ATR0</accession>
<reference evidence="1 2" key="1">
    <citation type="submission" date="2024-11" db="EMBL/GenBank/DDBJ databases">
        <title>A near-complete genome assembly of Cinchona calisaya.</title>
        <authorList>
            <person name="Lian D.C."/>
            <person name="Zhao X.W."/>
            <person name="Wei L."/>
        </authorList>
    </citation>
    <scope>NUCLEOTIDE SEQUENCE [LARGE SCALE GENOMIC DNA]</scope>
    <source>
        <tissue evidence="1">Nenye</tissue>
    </source>
</reference>
<keyword evidence="2" id="KW-1185">Reference proteome</keyword>
<dbReference type="AlphaFoldDB" id="A0ABD3ATR0"/>